<evidence type="ECO:0000256" key="8">
    <source>
        <dbReference type="ARBA" id="ARBA00034111"/>
    </source>
</evidence>
<dbReference type="InterPro" id="IPR003131">
    <property type="entry name" value="T1-type_BTB"/>
</dbReference>
<evidence type="ECO:0000256" key="2">
    <source>
        <dbReference type="ARBA" id="ARBA00022553"/>
    </source>
</evidence>
<dbReference type="Ensembl" id="ENSAPLT00000001231.2">
    <property type="protein sequence ID" value="ENSAPLP00000000660.2"/>
    <property type="gene ID" value="ENSAPLG00000001241.2"/>
</dbReference>
<keyword evidence="4" id="KW-0472">Membrane</keyword>
<dbReference type="Pfam" id="PF02214">
    <property type="entry name" value="BTB_2"/>
    <property type="match status" value="1"/>
</dbReference>
<reference evidence="12" key="3">
    <citation type="submission" date="2025-09" db="UniProtKB">
        <authorList>
            <consortium name="Ensembl"/>
        </authorList>
    </citation>
    <scope>IDENTIFICATION</scope>
</reference>
<organism evidence="12 13">
    <name type="scientific">Anas platyrhynchos platyrhynchos</name>
    <name type="common">Northern mallard</name>
    <dbReference type="NCBI Taxonomy" id="8840"/>
    <lineage>
        <taxon>Eukaryota</taxon>
        <taxon>Metazoa</taxon>
        <taxon>Chordata</taxon>
        <taxon>Craniata</taxon>
        <taxon>Vertebrata</taxon>
        <taxon>Euteleostomi</taxon>
        <taxon>Archelosauria</taxon>
        <taxon>Archosauria</taxon>
        <taxon>Dinosauria</taxon>
        <taxon>Saurischia</taxon>
        <taxon>Theropoda</taxon>
        <taxon>Coelurosauria</taxon>
        <taxon>Aves</taxon>
        <taxon>Neognathae</taxon>
        <taxon>Galloanserae</taxon>
        <taxon>Anseriformes</taxon>
        <taxon>Anatidae</taxon>
        <taxon>Anatinae</taxon>
        <taxon>Anas</taxon>
    </lineage>
</organism>
<evidence type="ECO:0000256" key="5">
    <source>
        <dbReference type="ARBA" id="ARBA00023257"/>
    </source>
</evidence>
<dbReference type="PANTHER" id="PTHR14499:SF30">
    <property type="entry name" value="POTASSIUM CHANNEL TETRAMERISATION DOMAIN CONTAINING 12B"/>
    <property type="match status" value="1"/>
</dbReference>
<evidence type="ECO:0000256" key="4">
    <source>
        <dbReference type="ARBA" id="ARBA00023136"/>
    </source>
</evidence>
<evidence type="ECO:0000259" key="11">
    <source>
        <dbReference type="SMART" id="SM00225"/>
    </source>
</evidence>
<keyword evidence="5" id="KW-0628">Postsynaptic cell membrane</keyword>
<keyword evidence="3" id="KW-0770">Synapse</keyword>
<dbReference type="InterPro" id="IPR000210">
    <property type="entry name" value="BTB/POZ_dom"/>
</dbReference>
<dbReference type="Gene3D" id="3.30.710.10">
    <property type="entry name" value="Potassium Channel Kv1.1, Chain A"/>
    <property type="match status" value="1"/>
</dbReference>
<dbReference type="GO" id="GO:0045211">
    <property type="term" value="C:postsynaptic membrane"/>
    <property type="evidence" value="ECO:0007669"/>
    <property type="project" value="UniProtKB-SubCell"/>
</dbReference>
<dbReference type="GeneTree" id="ENSGT00940000163673"/>
<keyword evidence="13" id="KW-1185">Reference proteome</keyword>
<sequence length="478" mass="52706">MALADNAGCAKPSEDFPFPEIIELNVGGQVYITRHPTLVSVPGSLLWEMFTQKNVRSLARDSKGRFFVDRDGFLFRYILDYMRDQQLVLPDHFPERSRLQREAEYFMLPELVKMLAPKLSKQNSLGDDPCQSDPEELSPSADAARSLAPASSTLPSATAGGPGATVITGTGAAGPDGRRAGFITIGYRGSYTLGRDSQTDAKFRRVARIMVCGKTALAKEVFGDTLNDSRDPDRPPERYSSRYYLKFNFLEQAFDKLADAGFHMVACNSTGTCAFAHDQTDDRIWTSYTEYVFYRPVVRGQLSRQLSRHSSLPARSDTGEPRQGQETRQDPPSPSGGYNAASPSTSSHGEPSPTPSTSESIPKDPRSGQDDPSPPGSTPQPEAPEECPARPNTLDFSKPLKKLEEVKEMGQRCNSDHATVKENGVGGSPVAAGLSEERKALESELGKCIEDFRKIKIPLAFPNKKRQWQSELLRKYQL</sequence>
<dbReference type="AlphaFoldDB" id="U3I090"/>
<dbReference type="CDD" id="cd18367">
    <property type="entry name" value="BTB_POZ_KCTD8-like"/>
    <property type="match status" value="1"/>
</dbReference>
<protein>
    <recommendedName>
        <fullName evidence="11">BTB domain-containing protein</fullName>
    </recommendedName>
</protein>
<dbReference type="SMART" id="SM00225">
    <property type="entry name" value="BTB"/>
    <property type="match status" value="1"/>
</dbReference>
<keyword evidence="1" id="KW-1003">Cell membrane</keyword>
<evidence type="ECO:0000256" key="9">
    <source>
        <dbReference type="ARBA" id="ARBA00057758"/>
    </source>
</evidence>
<evidence type="ECO:0000256" key="1">
    <source>
        <dbReference type="ARBA" id="ARBA00022475"/>
    </source>
</evidence>
<evidence type="ECO:0000256" key="3">
    <source>
        <dbReference type="ARBA" id="ARBA00023018"/>
    </source>
</evidence>
<feature type="domain" description="BTB" evidence="11">
    <location>
        <begin position="20"/>
        <end position="123"/>
    </location>
</feature>
<feature type="compositionally biased region" description="Low complexity" evidence="10">
    <location>
        <begin position="302"/>
        <end position="312"/>
    </location>
</feature>
<keyword evidence="6" id="KW-0966">Cell projection</keyword>
<feature type="compositionally biased region" description="Basic and acidic residues" evidence="10">
    <location>
        <begin position="317"/>
        <end position="329"/>
    </location>
</feature>
<dbReference type="Proteomes" id="UP000016666">
    <property type="component" value="Chromosome 10"/>
</dbReference>
<dbReference type="GO" id="GO:0043235">
    <property type="term" value="C:receptor complex"/>
    <property type="evidence" value="ECO:0007669"/>
    <property type="project" value="TreeGrafter"/>
</dbReference>
<dbReference type="HOGENOM" id="CLU_057051_0_1_1"/>
<feature type="region of interest" description="Disordered" evidence="10">
    <location>
        <begin position="122"/>
        <end position="172"/>
    </location>
</feature>
<dbReference type="InterPro" id="IPR011333">
    <property type="entry name" value="SKP1/BTB/POZ_sf"/>
</dbReference>
<accession>U3I090</accession>
<feature type="region of interest" description="Disordered" evidence="10">
    <location>
        <begin position="302"/>
        <end position="397"/>
    </location>
</feature>
<evidence type="ECO:0000313" key="12">
    <source>
        <dbReference type="Ensembl" id="ENSAPLP00000000660.2"/>
    </source>
</evidence>
<dbReference type="GO" id="GO:0051260">
    <property type="term" value="P:protein homooligomerization"/>
    <property type="evidence" value="ECO:0007669"/>
    <property type="project" value="InterPro"/>
</dbReference>
<dbReference type="OMA" id="WEMFSEK"/>
<dbReference type="SUPFAM" id="SSF54695">
    <property type="entry name" value="POZ domain"/>
    <property type="match status" value="1"/>
</dbReference>
<dbReference type="GO" id="GO:0042734">
    <property type="term" value="C:presynaptic membrane"/>
    <property type="evidence" value="ECO:0007669"/>
    <property type="project" value="UniProtKB-SubCell"/>
</dbReference>
<feature type="compositionally biased region" description="Basic and acidic residues" evidence="10">
    <location>
        <begin position="410"/>
        <end position="420"/>
    </location>
</feature>
<dbReference type="InterPro" id="IPR057093">
    <property type="entry name" value="H1_KCTD8_12_16"/>
</dbReference>
<feature type="compositionally biased region" description="Low complexity" evidence="10">
    <location>
        <begin position="342"/>
        <end position="360"/>
    </location>
</feature>
<feature type="region of interest" description="Disordered" evidence="10">
    <location>
        <begin position="410"/>
        <end position="431"/>
    </location>
</feature>
<reference evidence="12" key="2">
    <citation type="submission" date="2025-08" db="UniProtKB">
        <authorList>
            <consortium name="Ensembl"/>
        </authorList>
    </citation>
    <scope>IDENTIFICATION</scope>
</reference>
<evidence type="ECO:0000313" key="13">
    <source>
        <dbReference type="Proteomes" id="UP000016666"/>
    </source>
</evidence>
<dbReference type="CDD" id="cd22216">
    <property type="entry name" value="H1_KCTD12b"/>
    <property type="match status" value="1"/>
</dbReference>
<dbReference type="PANTHER" id="PTHR14499">
    <property type="entry name" value="POTASSIUM CHANNEL TETRAMERIZATION DOMAIN-CONTAINING"/>
    <property type="match status" value="1"/>
</dbReference>
<feature type="compositionally biased region" description="Low complexity" evidence="10">
    <location>
        <begin position="143"/>
        <end position="170"/>
    </location>
</feature>
<evidence type="ECO:0000256" key="6">
    <source>
        <dbReference type="ARBA" id="ARBA00023273"/>
    </source>
</evidence>
<evidence type="ECO:0000256" key="7">
    <source>
        <dbReference type="ARBA" id="ARBA00034100"/>
    </source>
</evidence>
<feature type="compositionally biased region" description="Pro residues" evidence="10">
    <location>
        <begin position="372"/>
        <end position="382"/>
    </location>
</feature>
<dbReference type="Pfam" id="PF23110">
    <property type="entry name" value="H1_KCTD8_12_16"/>
    <property type="match status" value="1"/>
</dbReference>
<keyword evidence="2" id="KW-0597">Phosphoprotein</keyword>
<comment type="subcellular location">
    <subcellularLocation>
        <location evidence="7">Postsynaptic cell membrane</location>
    </subcellularLocation>
    <subcellularLocation>
        <location evidence="8">Presynaptic cell membrane</location>
    </subcellularLocation>
</comment>
<comment type="function">
    <text evidence="9">Auxiliary subunit of GABA-B receptors that determine the pharmacology and kinetics of the receptor response. Increases agonist potency and markedly alter the G-protein signaling of the receptors by accelerating onset and promoting desensitization.</text>
</comment>
<reference evidence="12 13" key="1">
    <citation type="submission" date="2017-10" db="EMBL/GenBank/DDBJ databases">
        <title>A new Pekin duck reference genome.</title>
        <authorList>
            <person name="Hou Z.-C."/>
            <person name="Zhou Z.-K."/>
            <person name="Zhu F."/>
            <person name="Hou S.-S."/>
        </authorList>
    </citation>
    <scope>NUCLEOTIDE SEQUENCE [LARGE SCALE GENOMIC DNA]</scope>
</reference>
<dbReference type="GO" id="GO:0008277">
    <property type="term" value="P:regulation of G protein-coupled receptor signaling pathway"/>
    <property type="evidence" value="ECO:0007669"/>
    <property type="project" value="TreeGrafter"/>
</dbReference>
<proteinExistence type="predicted"/>
<name>U3I090_ANAPP</name>
<dbReference type="FunFam" id="3.30.710.10:FF:000031">
    <property type="entry name" value="BTB/POZ domain-containing protein KCTD16"/>
    <property type="match status" value="1"/>
</dbReference>
<evidence type="ECO:0000256" key="10">
    <source>
        <dbReference type="SAM" id="MobiDB-lite"/>
    </source>
</evidence>